<organism evidence="5 6">
    <name type="scientific">Latilactobacillus sakei</name>
    <name type="common">Lactobacillus sakei</name>
    <dbReference type="NCBI Taxonomy" id="1599"/>
    <lineage>
        <taxon>Bacteria</taxon>
        <taxon>Bacillati</taxon>
        <taxon>Bacillota</taxon>
        <taxon>Bacilli</taxon>
        <taxon>Lactobacillales</taxon>
        <taxon>Lactobacillaceae</taxon>
        <taxon>Latilactobacillus</taxon>
    </lineage>
</organism>
<dbReference type="GO" id="GO:0016829">
    <property type="term" value="F:lyase activity"/>
    <property type="evidence" value="ECO:0007669"/>
    <property type="project" value="UniProtKB-KW"/>
</dbReference>
<dbReference type="GO" id="GO:0051191">
    <property type="term" value="P:prosthetic group biosynthetic process"/>
    <property type="evidence" value="ECO:0007669"/>
    <property type="project" value="InterPro"/>
</dbReference>
<keyword evidence="3 5" id="KW-0548">Nucleotidyltransferase</keyword>
<evidence type="ECO:0000313" key="5">
    <source>
        <dbReference type="EMBL" id="WGI19886.1"/>
    </source>
</evidence>
<comment type="catalytic activity">
    <reaction evidence="4">
        <text>apo-[citrate lyase ACP] + 2'-(5''-triphospho-alpha-D-ribosyl)-3'-dephospho-CoA = holo-[citrate lyase ACP] + diphosphate</text>
        <dbReference type="Rhea" id="RHEA:16333"/>
        <dbReference type="Rhea" id="RHEA-COMP:10157"/>
        <dbReference type="Rhea" id="RHEA-COMP:10158"/>
        <dbReference type="ChEBI" id="CHEBI:29999"/>
        <dbReference type="ChEBI" id="CHEBI:33019"/>
        <dbReference type="ChEBI" id="CHEBI:61378"/>
        <dbReference type="ChEBI" id="CHEBI:82683"/>
        <dbReference type="EC" id="2.7.7.61"/>
    </reaction>
</comment>
<name>A0AAF0GUM2_LATSK</name>
<keyword evidence="2 5" id="KW-0808">Transferase</keyword>
<evidence type="ECO:0000313" key="6">
    <source>
        <dbReference type="Proteomes" id="UP001179858"/>
    </source>
</evidence>
<protein>
    <recommendedName>
        <fullName evidence="1">citrate lyase holo-[acyl-carrier protein] synthase</fullName>
        <ecNumber evidence="1">2.7.7.61</ecNumber>
    </recommendedName>
</protein>
<dbReference type="AlphaFoldDB" id="A0AAF0GUM2"/>
<evidence type="ECO:0000256" key="4">
    <source>
        <dbReference type="ARBA" id="ARBA00048574"/>
    </source>
</evidence>
<evidence type="ECO:0000256" key="3">
    <source>
        <dbReference type="ARBA" id="ARBA00022695"/>
    </source>
</evidence>
<dbReference type="Proteomes" id="UP001179858">
    <property type="component" value="Chromosome"/>
</dbReference>
<proteinExistence type="predicted"/>
<dbReference type="NCBIfam" id="TIGR03124">
    <property type="entry name" value="citrate_citX"/>
    <property type="match status" value="1"/>
</dbReference>
<keyword evidence="5" id="KW-0456">Lyase</keyword>
<evidence type="ECO:0000256" key="2">
    <source>
        <dbReference type="ARBA" id="ARBA00022679"/>
    </source>
</evidence>
<sequence>MLNLFATGIPQEITAVLNNRDQRVELQNQLVADASQTQSVVALKLNIPGPIKNNADLTRLFLAGLAAFKQKLVVVRQIDWSKSTGPETFLIVEGSSLAIKKQAAIFEDRHALGRLFDIDVLIWQSDLQQVQPISRQALGQPTRRCLLCEQPAKVCARSRRHTVAELQAAINQQYQLFMETD</sequence>
<dbReference type="InterPro" id="IPR005551">
    <property type="entry name" value="CitX"/>
</dbReference>
<accession>A0AAF0GUM2</accession>
<dbReference type="GO" id="GO:0050519">
    <property type="term" value="F:holo-citrate lyase synthase activity"/>
    <property type="evidence" value="ECO:0007669"/>
    <property type="project" value="UniProtKB-EC"/>
</dbReference>
<evidence type="ECO:0000256" key="1">
    <source>
        <dbReference type="ARBA" id="ARBA00012524"/>
    </source>
</evidence>
<gene>
    <name evidence="5" type="primary">citX</name>
    <name evidence="5" type="ORF">QBD03_04035</name>
</gene>
<dbReference type="RefSeq" id="WP_061827156.1">
    <property type="nucleotide sequence ID" value="NZ_CP122959.1"/>
</dbReference>
<dbReference type="EMBL" id="CP122959">
    <property type="protein sequence ID" value="WGI19886.1"/>
    <property type="molecule type" value="Genomic_DNA"/>
</dbReference>
<reference evidence="5" key="1">
    <citation type="submission" date="2023-04" db="EMBL/GenBank/DDBJ databases">
        <title>Novel strain of Lactilactobacillus sakei and use thereof.</title>
        <authorList>
            <person name="Kim S.Y."/>
        </authorList>
    </citation>
    <scope>NUCLEOTIDE SEQUENCE</scope>
    <source>
        <strain evidence="5">HUP1</strain>
    </source>
</reference>
<dbReference type="Pfam" id="PF03802">
    <property type="entry name" value="CitX"/>
    <property type="match status" value="1"/>
</dbReference>
<dbReference type="EC" id="2.7.7.61" evidence="1"/>